<sequence length="125" mass="14328">MSGSDSLEWPEKFDRTPSGERRPYPHNFRVDREDAMDKIHDELRKMGVENARVETGGASDPGVVVYFTRDGQDFAVPCDRWDNRRDNAQAIAKYLDAKRALDRYGVTTVESEFSTAALRLTKRED</sequence>
<feature type="compositionally biased region" description="Basic and acidic residues" evidence="1">
    <location>
        <begin position="9"/>
        <end position="26"/>
    </location>
</feature>
<evidence type="ECO:0000313" key="2">
    <source>
        <dbReference type="EMBL" id="MFD1686035.1"/>
    </source>
</evidence>
<proteinExistence type="predicted"/>
<protein>
    <submittedName>
        <fullName evidence="2">Uncharacterized protein</fullName>
    </submittedName>
</protein>
<organism evidence="2 3">
    <name type="scientific">Halobellus litoreus</name>
    <dbReference type="NCBI Taxonomy" id="755310"/>
    <lineage>
        <taxon>Archaea</taxon>
        <taxon>Methanobacteriati</taxon>
        <taxon>Methanobacteriota</taxon>
        <taxon>Stenosarchaea group</taxon>
        <taxon>Halobacteria</taxon>
        <taxon>Halobacteriales</taxon>
        <taxon>Haloferacaceae</taxon>
        <taxon>Halobellus</taxon>
    </lineage>
</organism>
<dbReference type="EMBL" id="JBHUDP010000003">
    <property type="protein sequence ID" value="MFD1686035.1"/>
    <property type="molecule type" value="Genomic_DNA"/>
</dbReference>
<accession>A0ABD6DVY8</accession>
<dbReference type="AlphaFoldDB" id="A0ABD6DVY8"/>
<gene>
    <name evidence="2" type="ORF">ACFSAS_10470</name>
</gene>
<keyword evidence="3" id="KW-1185">Reference proteome</keyword>
<dbReference type="Proteomes" id="UP001597092">
    <property type="component" value="Unassembled WGS sequence"/>
</dbReference>
<dbReference type="RefSeq" id="WP_256308660.1">
    <property type="nucleotide sequence ID" value="NZ_JANHAW010000003.1"/>
</dbReference>
<comment type="caution">
    <text evidence="2">The sequence shown here is derived from an EMBL/GenBank/DDBJ whole genome shotgun (WGS) entry which is preliminary data.</text>
</comment>
<evidence type="ECO:0000313" key="3">
    <source>
        <dbReference type="Proteomes" id="UP001597092"/>
    </source>
</evidence>
<reference evidence="2 3" key="1">
    <citation type="journal article" date="2019" name="Int. J. Syst. Evol. Microbiol.">
        <title>The Global Catalogue of Microorganisms (GCM) 10K type strain sequencing project: providing services to taxonomists for standard genome sequencing and annotation.</title>
        <authorList>
            <consortium name="The Broad Institute Genomics Platform"/>
            <consortium name="The Broad Institute Genome Sequencing Center for Infectious Disease"/>
            <person name="Wu L."/>
            <person name="Ma J."/>
        </authorList>
    </citation>
    <scope>NUCLEOTIDE SEQUENCE [LARGE SCALE GENOMIC DNA]</scope>
    <source>
        <strain evidence="2 3">CGMCC 1.10387</strain>
    </source>
</reference>
<evidence type="ECO:0000256" key="1">
    <source>
        <dbReference type="SAM" id="MobiDB-lite"/>
    </source>
</evidence>
<name>A0ABD6DVY8_9EURY</name>
<feature type="region of interest" description="Disordered" evidence="1">
    <location>
        <begin position="1"/>
        <end position="26"/>
    </location>
</feature>